<dbReference type="SMART" id="SM00382">
    <property type="entry name" value="AAA"/>
    <property type="match status" value="1"/>
</dbReference>
<evidence type="ECO:0000256" key="5">
    <source>
        <dbReference type="ARBA" id="ARBA00022741"/>
    </source>
</evidence>
<dbReference type="PANTHER" id="PTHR43297">
    <property type="entry name" value="OLIGOPEPTIDE TRANSPORT ATP-BINDING PROTEIN APPD"/>
    <property type="match status" value="1"/>
</dbReference>
<name>A0A543DL93_9PSEU</name>
<keyword evidence="10" id="KW-1185">Reference proteome</keyword>
<dbReference type="AlphaFoldDB" id="A0A543DL93"/>
<dbReference type="PROSITE" id="PS50893">
    <property type="entry name" value="ABC_TRANSPORTER_2"/>
    <property type="match status" value="1"/>
</dbReference>
<dbReference type="InterPro" id="IPR003593">
    <property type="entry name" value="AAA+_ATPase"/>
</dbReference>
<dbReference type="SUPFAM" id="SSF52540">
    <property type="entry name" value="P-loop containing nucleoside triphosphate hydrolases"/>
    <property type="match status" value="1"/>
</dbReference>
<keyword evidence="5" id="KW-0547">Nucleotide-binding</keyword>
<evidence type="ECO:0000259" key="8">
    <source>
        <dbReference type="PROSITE" id="PS50893"/>
    </source>
</evidence>
<dbReference type="InterPro" id="IPR027417">
    <property type="entry name" value="P-loop_NTPase"/>
</dbReference>
<proteinExistence type="inferred from homology"/>
<dbReference type="InterPro" id="IPR003439">
    <property type="entry name" value="ABC_transporter-like_ATP-bd"/>
</dbReference>
<sequence length="264" mass="28550">MSVVEIQDLSVEFRLGTGTVHAVRGVDLHVDEGEILAVVGESGSGKSATALSVLRLNPEPPCVYSGGSVRIDGRDVLAMSERELRDVRGDDVAMIFQDPMTSLDPLQRIGTQVAEVLRRHRGASRAEARAAVVPALREAGVPEPERRADQYPHELSGGLRQRAMIAMALVGRPRVLVADEPTTALDVTVQAQILDLLVELCERRGTAVVLITHDLGVVAEVADRVVVMHRGRVVESGGVLDVLGAPSQEYTRELLRATPRLELR</sequence>
<dbReference type="GO" id="GO:0005524">
    <property type="term" value="F:ATP binding"/>
    <property type="evidence" value="ECO:0007669"/>
    <property type="project" value="UniProtKB-KW"/>
</dbReference>
<dbReference type="FunFam" id="3.40.50.300:FF:000016">
    <property type="entry name" value="Oligopeptide ABC transporter ATP-binding component"/>
    <property type="match status" value="1"/>
</dbReference>
<evidence type="ECO:0000313" key="10">
    <source>
        <dbReference type="Proteomes" id="UP000315677"/>
    </source>
</evidence>
<dbReference type="Pfam" id="PF00005">
    <property type="entry name" value="ABC_tran"/>
    <property type="match status" value="1"/>
</dbReference>
<accession>A0A543DL93</accession>
<organism evidence="9 10">
    <name type="scientific">Pseudonocardia kunmingensis</name>
    <dbReference type="NCBI Taxonomy" id="630975"/>
    <lineage>
        <taxon>Bacteria</taxon>
        <taxon>Bacillati</taxon>
        <taxon>Actinomycetota</taxon>
        <taxon>Actinomycetes</taxon>
        <taxon>Pseudonocardiales</taxon>
        <taxon>Pseudonocardiaceae</taxon>
        <taxon>Pseudonocardia</taxon>
    </lineage>
</organism>
<evidence type="ECO:0000256" key="2">
    <source>
        <dbReference type="ARBA" id="ARBA00005417"/>
    </source>
</evidence>
<keyword evidence="6 9" id="KW-0067">ATP-binding</keyword>
<evidence type="ECO:0000256" key="1">
    <source>
        <dbReference type="ARBA" id="ARBA00004202"/>
    </source>
</evidence>
<dbReference type="OrthoDB" id="3327300at2"/>
<evidence type="ECO:0000256" key="7">
    <source>
        <dbReference type="ARBA" id="ARBA00023136"/>
    </source>
</evidence>
<evidence type="ECO:0000256" key="3">
    <source>
        <dbReference type="ARBA" id="ARBA00022448"/>
    </source>
</evidence>
<dbReference type="GO" id="GO:0005886">
    <property type="term" value="C:plasma membrane"/>
    <property type="evidence" value="ECO:0007669"/>
    <property type="project" value="UniProtKB-SubCell"/>
</dbReference>
<protein>
    <submittedName>
        <fullName evidence="9">Peptide/nickel transport system ATP-binding protein/oligopeptide transport system ATP-binding protein</fullName>
    </submittedName>
</protein>
<evidence type="ECO:0000256" key="4">
    <source>
        <dbReference type="ARBA" id="ARBA00022475"/>
    </source>
</evidence>
<reference evidence="9 10" key="1">
    <citation type="submission" date="2019-06" db="EMBL/GenBank/DDBJ databases">
        <title>Sequencing the genomes of 1000 actinobacteria strains.</title>
        <authorList>
            <person name="Klenk H.-P."/>
        </authorList>
    </citation>
    <scope>NUCLEOTIDE SEQUENCE [LARGE SCALE GENOMIC DNA]</scope>
    <source>
        <strain evidence="9 10">DSM 45301</strain>
    </source>
</reference>
<feature type="domain" description="ABC transporter" evidence="8">
    <location>
        <begin position="4"/>
        <end position="255"/>
    </location>
</feature>
<dbReference type="Proteomes" id="UP000315677">
    <property type="component" value="Unassembled WGS sequence"/>
</dbReference>
<dbReference type="Gene3D" id="3.40.50.300">
    <property type="entry name" value="P-loop containing nucleotide triphosphate hydrolases"/>
    <property type="match status" value="1"/>
</dbReference>
<dbReference type="GO" id="GO:0016887">
    <property type="term" value="F:ATP hydrolysis activity"/>
    <property type="evidence" value="ECO:0007669"/>
    <property type="project" value="InterPro"/>
</dbReference>
<dbReference type="EMBL" id="VFPA01000003">
    <property type="protein sequence ID" value="TQM10072.1"/>
    <property type="molecule type" value="Genomic_DNA"/>
</dbReference>
<keyword evidence="7" id="KW-0472">Membrane</keyword>
<dbReference type="CDD" id="cd03257">
    <property type="entry name" value="ABC_NikE_OppD_transporters"/>
    <property type="match status" value="1"/>
</dbReference>
<dbReference type="RefSeq" id="WP_142058651.1">
    <property type="nucleotide sequence ID" value="NZ_VFPA01000003.1"/>
</dbReference>
<gene>
    <name evidence="9" type="ORF">FB558_5853</name>
</gene>
<keyword evidence="4" id="KW-1003">Cell membrane</keyword>
<comment type="subcellular location">
    <subcellularLocation>
        <location evidence="1">Cell membrane</location>
        <topology evidence="1">Peripheral membrane protein</topology>
    </subcellularLocation>
</comment>
<evidence type="ECO:0000313" key="9">
    <source>
        <dbReference type="EMBL" id="TQM10072.1"/>
    </source>
</evidence>
<keyword evidence="3" id="KW-0813">Transport</keyword>
<dbReference type="PANTHER" id="PTHR43297:SF2">
    <property type="entry name" value="DIPEPTIDE TRANSPORT ATP-BINDING PROTEIN DPPD"/>
    <property type="match status" value="1"/>
</dbReference>
<dbReference type="InterPro" id="IPR050388">
    <property type="entry name" value="ABC_Ni/Peptide_Import"/>
</dbReference>
<comment type="similarity">
    <text evidence="2">Belongs to the ABC transporter superfamily.</text>
</comment>
<comment type="caution">
    <text evidence="9">The sequence shown here is derived from an EMBL/GenBank/DDBJ whole genome shotgun (WGS) entry which is preliminary data.</text>
</comment>
<evidence type="ECO:0000256" key="6">
    <source>
        <dbReference type="ARBA" id="ARBA00022840"/>
    </source>
</evidence>